<dbReference type="Gene3D" id="1.10.287.1260">
    <property type="match status" value="2"/>
</dbReference>
<dbReference type="PANTHER" id="PTHR30221">
    <property type="entry name" value="SMALL-CONDUCTANCE MECHANOSENSITIVE CHANNEL"/>
    <property type="match status" value="1"/>
</dbReference>
<dbReference type="PANTHER" id="PTHR30221:SF1">
    <property type="entry name" value="SMALL-CONDUCTANCE MECHANOSENSITIVE CHANNEL"/>
    <property type="match status" value="1"/>
</dbReference>
<sequence>MDIGASFNRAWEGFFGFLPNLLGFILLIVIGYVVAKIVGKAVQKLLEKAGLDRKLHESDANRYVEMVMAGAKPSRGIGRVVFWLILAFFVFTAVGALGIPALTVFMNDVLAYLPNIIAAIVIFVVAAVLAGAVAAGVTRVMGDTPTGKIVASILPALVMVIAMFMILEQLKIAEEIVRIAFAATMGALALGLALAFGLGGRPVAQRMLEDAYRKGQEHKDQVKHDFATGRDRAEQDAHSVRASAGGSSYDAGYGSGSTSGSGSTYGSSSTYGSTDPGYDDPARTQQWSAPEGNPDQRY</sequence>
<gene>
    <name evidence="3" type="ORF">K1X13_09270</name>
</gene>
<feature type="compositionally biased region" description="Low complexity" evidence="1">
    <location>
        <begin position="260"/>
        <end position="275"/>
    </location>
</feature>
<reference evidence="3 4" key="1">
    <citation type="submission" date="2021-08" db="EMBL/GenBank/DDBJ databases">
        <title>Nocardioides bacterium WL0053 sp. nov., isolated from the sediment.</title>
        <authorList>
            <person name="Wang L."/>
            <person name="Zhang D."/>
            <person name="Zhang A."/>
        </authorList>
    </citation>
    <scope>NUCLEOTIDE SEQUENCE [LARGE SCALE GENOMIC DNA]</scope>
    <source>
        <strain evidence="3 4">WL0053</strain>
    </source>
</reference>
<dbReference type="RefSeq" id="WP_221024815.1">
    <property type="nucleotide sequence ID" value="NZ_JAIEZQ010000002.1"/>
</dbReference>
<dbReference type="InterPro" id="IPR008910">
    <property type="entry name" value="MSC_TM_helix"/>
</dbReference>
<dbReference type="Pfam" id="PF05552">
    <property type="entry name" value="MS_channel_1st_1"/>
    <property type="match status" value="2"/>
</dbReference>
<keyword evidence="4" id="KW-1185">Reference proteome</keyword>
<comment type="caution">
    <text evidence="3">The sequence shown here is derived from an EMBL/GenBank/DDBJ whole genome shotgun (WGS) entry which is preliminary data.</text>
</comment>
<protein>
    <recommendedName>
        <fullName evidence="5">Transporter (Transmembrane protein)</fullName>
    </recommendedName>
</protein>
<evidence type="ECO:0008006" key="5">
    <source>
        <dbReference type="Google" id="ProtNLM"/>
    </source>
</evidence>
<feature type="transmembrane region" description="Helical" evidence="2">
    <location>
        <begin position="112"/>
        <end position="137"/>
    </location>
</feature>
<accession>A0ABS7RN98</accession>
<name>A0ABS7RN98_9ACTN</name>
<feature type="compositionally biased region" description="Low complexity" evidence="1">
    <location>
        <begin position="243"/>
        <end position="252"/>
    </location>
</feature>
<keyword evidence="2" id="KW-0472">Membrane</keyword>
<feature type="transmembrane region" description="Helical" evidence="2">
    <location>
        <begin position="179"/>
        <end position="198"/>
    </location>
</feature>
<proteinExistence type="predicted"/>
<keyword evidence="2" id="KW-1133">Transmembrane helix</keyword>
<feature type="transmembrane region" description="Helical" evidence="2">
    <location>
        <begin position="14"/>
        <end position="35"/>
    </location>
</feature>
<dbReference type="InterPro" id="IPR045275">
    <property type="entry name" value="MscS_archaea/bacteria_type"/>
</dbReference>
<feature type="region of interest" description="Disordered" evidence="1">
    <location>
        <begin position="214"/>
        <end position="298"/>
    </location>
</feature>
<organism evidence="3 4">
    <name type="scientific">Nocardioides jiangsuensis</name>
    <dbReference type="NCBI Taxonomy" id="2866161"/>
    <lineage>
        <taxon>Bacteria</taxon>
        <taxon>Bacillati</taxon>
        <taxon>Actinomycetota</taxon>
        <taxon>Actinomycetes</taxon>
        <taxon>Propionibacteriales</taxon>
        <taxon>Nocardioidaceae</taxon>
        <taxon>Nocardioides</taxon>
    </lineage>
</organism>
<feature type="compositionally biased region" description="Basic and acidic residues" evidence="1">
    <location>
        <begin position="214"/>
        <end position="239"/>
    </location>
</feature>
<evidence type="ECO:0000313" key="3">
    <source>
        <dbReference type="EMBL" id="MBY9075007.1"/>
    </source>
</evidence>
<feature type="transmembrane region" description="Helical" evidence="2">
    <location>
        <begin position="80"/>
        <end position="106"/>
    </location>
</feature>
<evidence type="ECO:0000313" key="4">
    <source>
        <dbReference type="Proteomes" id="UP000754710"/>
    </source>
</evidence>
<dbReference type="Proteomes" id="UP000754710">
    <property type="component" value="Unassembled WGS sequence"/>
</dbReference>
<dbReference type="EMBL" id="JAIEZQ010000002">
    <property type="protein sequence ID" value="MBY9075007.1"/>
    <property type="molecule type" value="Genomic_DNA"/>
</dbReference>
<evidence type="ECO:0000256" key="1">
    <source>
        <dbReference type="SAM" id="MobiDB-lite"/>
    </source>
</evidence>
<feature type="transmembrane region" description="Helical" evidence="2">
    <location>
        <begin position="149"/>
        <end position="167"/>
    </location>
</feature>
<keyword evidence="2" id="KW-0812">Transmembrane</keyword>
<evidence type="ECO:0000256" key="2">
    <source>
        <dbReference type="SAM" id="Phobius"/>
    </source>
</evidence>